<feature type="domain" description="Peptidase M12A" evidence="10">
    <location>
        <begin position="69"/>
        <end position="266"/>
    </location>
</feature>
<dbReference type="PROSITE" id="PS00022">
    <property type="entry name" value="EGF_1"/>
    <property type="match status" value="1"/>
</dbReference>
<dbReference type="SUPFAM" id="SSF49854">
    <property type="entry name" value="Spermadhesin, CUB domain"/>
    <property type="match status" value="1"/>
</dbReference>
<evidence type="ECO:0000256" key="8">
    <source>
        <dbReference type="PROSITE-ProRule" id="PRU01211"/>
    </source>
</evidence>
<comment type="cofactor">
    <cofactor evidence="9">
        <name>Zn(2+)</name>
        <dbReference type="ChEBI" id="CHEBI:29105"/>
    </cofactor>
    <text evidence="9">Binds 1 zinc ion per subunit.</text>
</comment>
<dbReference type="Gene3D" id="2.60.120.290">
    <property type="entry name" value="Spermadhesin, CUB domain"/>
    <property type="match status" value="1"/>
</dbReference>
<evidence type="ECO:0000256" key="7">
    <source>
        <dbReference type="ARBA" id="ARBA00023157"/>
    </source>
</evidence>
<dbReference type="GO" id="GO:0004222">
    <property type="term" value="F:metalloendopeptidase activity"/>
    <property type="evidence" value="ECO:0007669"/>
    <property type="project" value="UniProtKB-UniRule"/>
</dbReference>
<dbReference type="SUPFAM" id="SSF55486">
    <property type="entry name" value="Metalloproteases ('zincins'), catalytic domain"/>
    <property type="match status" value="1"/>
</dbReference>
<dbReference type="PROSITE" id="PS51864">
    <property type="entry name" value="ASTACIN"/>
    <property type="match status" value="1"/>
</dbReference>
<dbReference type="EC" id="3.4.24.-" evidence="9"/>
<dbReference type="InterPro" id="IPR035914">
    <property type="entry name" value="Sperma_CUB_dom_sf"/>
</dbReference>
<proteinExistence type="predicted"/>
<dbReference type="SMART" id="SM00235">
    <property type="entry name" value="ZnMc"/>
    <property type="match status" value="1"/>
</dbReference>
<dbReference type="GO" id="GO:0006508">
    <property type="term" value="P:proteolysis"/>
    <property type="evidence" value="ECO:0007669"/>
    <property type="project" value="UniProtKB-KW"/>
</dbReference>
<evidence type="ECO:0000256" key="4">
    <source>
        <dbReference type="ARBA" id="ARBA00022801"/>
    </source>
</evidence>
<dbReference type="AlphaFoldDB" id="A0A090MZ34"/>
<keyword evidence="12" id="KW-1185">Reference proteome</keyword>
<protein>
    <recommendedName>
        <fullName evidence="9">Metalloendopeptidase</fullName>
        <ecNumber evidence="9">3.4.24.-</ecNumber>
    </recommendedName>
</protein>
<dbReference type="EMBL" id="LN609529">
    <property type="protein sequence ID" value="CEF68239.1"/>
    <property type="molecule type" value="Genomic_DNA"/>
</dbReference>
<name>A0A090MZ34_STRRB</name>
<dbReference type="PRINTS" id="PR00480">
    <property type="entry name" value="ASTACIN"/>
</dbReference>
<dbReference type="Gene3D" id="3.40.390.10">
    <property type="entry name" value="Collagenase (Catalytic Domain)"/>
    <property type="match status" value="1"/>
</dbReference>
<comment type="caution">
    <text evidence="8">Lacks conserved residue(s) required for the propagation of feature annotation.</text>
</comment>
<dbReference type="PROSITE" id="PS01186">
    <property type="entry name" value="EGF_2"/>
    <property type="match status" value="1"/>
</dbReference>
<evidence type="ECO:0000313" key="13">
    <source>
        <dbReference type="WBParaSite" id="SRAE_2000289700.1"/>
    </source>
</evidence>
<evidence type="ECO:0000313" key="11">
    <source>
        <dbReference type="EMBL" id="CEF68239.1"/>
    </source>
</evidence>
<dbReference type="InterPro" id="IPR001506">
    <property type="entry name" value="Peptidase_M12A"/>
</dbReference>
<dbReference type="RefSeq" id="XP_024507439.1">
    <property type="nucleotide sequence ID" value="XM_024654020.1"/>
</dbReference>
<dbReference type="PANTHER" id="PTHR10127:SF780">
    <property type="entry name" value="METALLOENDOPEPTIDASE"/>
    <property type="match status" value="1"/>
</dbReference>
<keyword evidence="6 9" id="KW-0482">Metalloprotease</keyword>
<evidence type="ECO:0000256" key="5">
    <source>
        <dbReference type="ARBA" id="ARBA00022833"/>
    </source>
</evidence>
<dbReference type="Pfam" id="PF01400">
    <property type="entry name" value="Astacin"/>
    <property type="match status" value="1"/>
</dbReference>
<dbReference type="GeneID" id="36380604"/>
<sequence length="415" mass="48955">MIYLKKFFLCLVIYILCVSSYIISSTNFSSNEKIIEKRNVKRSIKEINNFKYDKEIIDNLSTNIRKKRNIIKSQFKWTSPIIYNVHFKLNYELIKTAITAIARFTCLRFLDRRHVCRSQTGINFIDSKKCFADLGKLSRKGWQNIYIGKECNTLGGVVRLILRTLGVIYEHNRVDRNLFIKVYEQNIDETSKKYFQKHLGPEIEHLFVSYNYGSLMHFGMYEYSKNGFKTLAPRDHFYVNTVGQQDSLTFSDAKNINLHYCFPKCYEPIVCENFGYQAPKSCDKCVCIPGYEGDRCEKYTQSLEMCGSEIMIAKDKPEYYRITGKKYCIYHLKSRSKKKIQLVILKISMDPNYSSTCSINNALEVKYWIDKTVSGARFCYQKFPKVIKSHDNYIILQYKSIDPRSYVYFYYKEIP</sequence>
<dbReference type="WBParaSite" id="SRAE_2000289700.1">
    <property type="protein sequence ID" value="SRAE_2000289700.1"/>
    <property type="gene ID" value="WBGene00263111"/>
</dbReference>
<dbReference type="WormBase" id="SRAE_2000289700">
    <property type="protein sequence ID" value="SRP08270"/>
    <property type="gene ID" value="WBGene00263111"/>
</dbReference>
<reference evidence="13" key="2">
    <citation type="submission" date="2020-12" db="UniProtKB">
        <authorList>
            <consortium name="WormBaseParasite"/>
        </authorList>
    </citation>
    <scope>IDENTIFICATION</scope>
</reference>
<gene>
    <name evidence="11 13 14" type="ORF">SRAE_2000289700</name>
</gene>
<evidence type="ECO:0000256" key="6">
    <source>
        <dbReference type="ARBA" id="ARBA00023049"/>
    </source>
</evidence>
<dbReference type="OrthoDB" id="5945790at2759"/>
<evidence type="ECO:0000256" key="9">
    <source>
        <dbReference type="RuleBase" id="RU361183"/>
    </source>
</evidence>
<evidence type="ECO:0000313" key="12">
    <source>
        <dbReference type="Proteomes" id="UP000035682"/>
    </source>
</evidence>
<dbReference type="InterPro" id="IPR006026">
    <property type="entry name" value="Peptidase_Metallo"/>
</dbReference>
<evidence type="ECO:0000256" key="2">
    <source>
        <dbReference type="ARBA" id="ARBA00022670"/>
    </source>
</evidence>
<evidence type="ECO:0000256" key="1">
    <source>
        <dbReference type="ARBA" id="ARBA00022536"/>
    </source>
</evidence>
<dbReference type="Pfam" id="PF00431">
    <property type="entry name" value="CUB"/>
    <property type="match status" value="1"/>
</dbReference>
<keyword evidence="7" id="KW-1015">Disulfide bond</keyword>
<evidence type="ECO:0000313" key="14">
    <source>
        <dbReference type="WormBase" id="SRAE_2000289700"/>
    </source>
</evidence>
<dbReference type="CTD" id="36380604"/>
<keyword evidence="3 9" id="KW-0479">Metal-binding</keyword>
<keyword evidence="2 9" id="KW-0645">Protease</keyword>
<organism evidence="11">
    <name type="scientific">Strongyloides ratti</name>
    <name type="common">Parasitic roundworm</name>
    <dbReference type="NCBI Taxonomy" id="34506"/>
    <lineage>
        <taxon>Eukaryota</taxon>
        <taxon>Metazoa</taxon>
        <taxon>Ecdysozoa</taxon>
        <taxon>Nematoda</taxon>
        <taxon>Chromadorea</taxon>
        <taxon>Rhabditida</taxon>
        <taxon>Tylenchina</taxon>
        <taxon>Panagrolaimomorpha</taxon>
        <taxon>Strongyloidoidea</taxon>
        <taxon>Strongyloididae</taxon>
        <taxon>Strongyloides</taxon>
    </lineage>
</organism>
<evidence type="ECO:0000259" key="10">
    <source>
        <dbReference type="PROSITE" id="PS51864"/>
    </source>
</evidence>
<reference evidence="11 12" key="1">
    <citation type="submission" date="2014-09" db="EMBL/GenBank/DDBJ databases">
        <authorList>
            <person name="Martin A.A."/>
        </authorList>
    </citation>
    <scope>NUCLEOTIDE SEQUENCE</scope>
    <source>
        <strain evidence="12">ED321</strain>
        <strain evidence="11">ED321 Heterogonic</strain>
    </source>
</reference>
<accession>A0A090MZ34</accession>
<dbReference type="PANTHER" id="PTHR10127">
    <property type="entry name" value="DISCOIDIN, CUB, EGF, LAMININ , AND ZINC METALLOPROTEASE DOMAIN CONTAINING"/>
    <property type="match status" value="1"/>
</dbReference>
<dbReference type="Proteomes" id="UP000035682">
    <property type="component" value="Unplaced"/>
</dbReference>
<evidence type="ECO:0000256" key="3">
    <source>
        <dbReference type="ARBA" id="ARBA00022723"/>
    </source>
</evidence>
<dbReference type="InterPro" id="IPR000859">
    <property type="entry name" value="CUB_dom"/>
</dbReference>
<dbReference type="GO" id="GO:0008270">
    <property type="term" value="F:zinc ion binding"/>
    <property type="evidence" value="ECO:0007669"/>
    <property type="project" value="InterPro"/>
</dbReference>
<dbReference type="InterPro" id="IPR024079">
    <property type="entry name" value="MetalloPept_cat_dom_sf"/>
</dbReference>
<keyword evidence="1" id="KW-0245">EGF-like domain</keyword>
<keyword evidence="4 9" id="KW-0378">Hydrolase</keyword>
<dbReference type="InterPro" id="IPR000742">
    <property type="entry name" value="EGF"/>
</dbReference>
<keyword evidence="5 9" id="KW-0862">Zinc</keyword>